<comment type="caution">
    <text evidence="4">The sequence shown here is derived from an EMBL/GenBank/DDBJ whole genome shotgun (WGS) entry which is preliminary data.</text>
</comment>
<dbReference type="PANTHER" id="PTHR43340">
    <property type="entry name" value="HYPOXANTHINE-GUANINE PHOSPHORIBOSYLTRANSFERASE"/>
    <property type="match status" value="1"/>
</dbReference>
<dbReference type="Pfam" id="PF00156">
    <property type="entry name" value="Pribosyltran"/>
    <property type="match status" value="1"/>
</dbReference>
<evidence type="ECO:0000313" key="5">
    <source>
        <dbReference type="Proteomes" id="UP001165524"/>
    </source>
</evidence>
<dbReference type="EMBL" id="JALKII010000001">
    <property type="protein sequence ID" value="MCK0536514.1"/>
    <property type="molecule type" value="Genomic_DNA"/>
</dbReference>
<sequence length="191" mass="20739">MKPSLPELAQVRESARQLYDMAEIDSAIHRVAQAITERYHDRNPLLLTVMNGGVVFAGRLLTELSFPLEIDYLHATRYAGETTGNTEIQWIVTPGTRLAGRDVIVLDDILDVGATLLAIVEACRAQGAASVATAVLVDKIHPRKAQPGLKADFTGVEAEDAYLFGCGMDYKGFWRNAPGIFAVQQQGGIPS</sequence>
<dbReference type="InterPro" id="IPR050408">
    <property type="entry name" value="HGPRT"/>
</dbReference>
<keyword evidence="4" id="KW-0808">Transferase</keyword>
<dbReference type="EC" id="2.4.2.8" evidence="4"/>
<keyword evidence="5" id="KW-1185">Reference proteome</keyword>
<dbReference type="GO" id="GO:0016757">
    <property type="term" value="F:glycosyltransferase activity"/>
    <property type="evidence" value="ECO:0007669"/>
    <property type="project" value="UniProtKB-KW"/>
</dbReference>
<dbReference type="RefSeq" id="WP_246947792.1">
    <property type="nucleotide sequence ID" value="NZ_JALKII010000001.1"/>
</dbReference>
<dbReference type="InterPro" id="IPR029057">
    <property type="entry name" value="PRTase-like"/>
</dbReference>
<dbReference type="NCBIfam" id="NF006605">
    <property type="entry name" value="PRK09162.1"/>
    <property type="match status" value="1"/>
</dbReference>
<evidence type="ECO:0000259" key="3">
    <source>
        <dbReference type="Pfam" id="PF00156"/>
    </source>
</evidence>
<comment type="catalytic activity">
    <reaction evidence="1">
        <text>GMP + diphosphate = guanine + 5-phospho-alpha-D-ribose 1-diphosphate</text>
        <dbReference type="Rhea" id="RHEA:25424"/>
        <dbReference type="ChEBI" id="CHEBI:16235"/>
        <dbReference type="ChEBI" id="CHEBI:33019"/>
        <dbReference type="ChEBI" id="CHEBI:58017"/>
        <dbReference type="ChEBI" id="CHEBI:58115"/>
        <dbReference type="EC" id="2.4.2.8"/>
    </reaction>
    <physiologicalReaction direction="right-to-left" evidence="1">
        <dbReference type="Rhea" id="RHEA:25426"/>
    </physiologicalReaction>
</comment>
<accession>A0ABT0E3X2</accession>
<comment type="catalytic activity">
    <reaction evidence="2">
        <text>IMP + diphosphate = hypoxanthine + 5-phospho-alpha-D-ribose 1-diphosphate</text>
        <dbReference type="Rhea" id="RHEA:17973"/>
        <dbReference type="ChEBI" id="CHEBI:17368"/>
        <dbReference type="ChEBI" id="CHEBI:33019"/>
        <dbReference type="ChEBI" id="CHEBI:58017"/>
        <dbReference type="ChEBI" id="CHEBI:58053"/>
        <dbReference type="EC" id="2.4.2.8"/>
    </reaction>
    <physiologicalReaction direction="right-to-left" evidence="2">
        <dbReference type="Rhea" id="RHEA:17975"/>
    </physiologicalReaction>
</comment>
<organism evidence="4 5">
    <name type="scientific">Alcanivorax quisquiliarum</name>
    <dbReference type="NCBI Taxonomy" id="2933565"/>
    <lineage>
        <taxon>Bacteria</taxon>
        <taxon>Pseudomonadati</taxon>
        <taxon>Pseudomonadota</taxon>
        <taxon>Gammaproteobacteria</taxon>
        <taxon>Oceanospirillales</taxon>
        <taxon>Alcanivoracaceae</taxon>
        <taxon>Alcanivorax</taxon>
    </lineage>
</organism>
<name>A0ABT0E3X2_9GAMM</name>
<reference evidence="4" key="1">
    <citation type="submission" date="2022-04" db="EMBL/GenBank/DDBJ databases">
        <title>Alcanivorax sp. CY1518 draft genome sequence.</title>
        <authorList>
            <person name="Zhao G."/>
            <person name="An M."/>
        </authorList>
    </citation>
    <scope>NUCLEOTIDE SEQUENCE</scope>
    <source>
        <strain evidence="4">CY1518</strain>
    </source>
</reference>
<dbReference type="Gene3D" id="3.40.50.2020">
    <property type="match status" value="1"/>
</dbReference>
<evidence type="ECO:0000256" key="2">
    <source>
        <dbReference type="ARBA" id="ARBA00049402"/>
    </source>
</evidence>
<evidence type="ECO:0000313" key="4">
    <source>
        <dbReference type="EMBL" id="MCK0536514.1"/>
    </source>
</evidence>
<dbReference type="PANTHER" id="PTHR43340:SF1">
    <property type="entry name" value="HYPOXANTHINE PHOSPHORIBOSYLTRANSFERASE"/>
    <property type="match status" value="1"/>
</dbReference>
<feature type="domain" description="Phosphoribosyltransferase" evidence="3">
    <location>
        <begin position="16"/>
        <end position="146"/>
    </location>
</feature>
<dbReference type="CDD" id="cd06223">
    <property type="entry name" value="PRTases_typeI"/>
    <property type="match status" value="1"/>
</dbReference>
<dbReference type="InterPro" id="IPR000836">
    <property type="entry name" value="PRTase_dom"/>
</dbReference>
<proteinExistence type="predicted"/>
<dbReference type="SUPFAM" id="SSF53271">
    <property type="entry name" value="PRTase-like"/>
    <property type="match status" value="1"/>
</dbReference>
<gene>
    <name evidence="4" type="ORF">MU846_02205</name>
</gene>
<protein>
    <submittedName>
        <fullName evidence="4">Hypoxanthine-guanine phosphoribosyltransferase</fullName>
        <ecNumber evidence="4">2.4.2.8</ecNumber>
    </submittedName>
</protein>
<evidence type="ECO:0000256" key="1">
    <source>
        <dbReference type="ARBA" id="ARBA00048811"/>
    </source>
</evidence>
<dbReference type="Proteomes" id="UP001165524">
    <property type="component" value="Unassembled WGS sequence"/>
</dbReference>
<keyword evidence="4" id="KW-0328">Glycosyltransferase</keyword>